<dbReference type="AlphaFoldDB" id="A0A5B7G9G9"/>
<reference evidence="2 3" key="1">
    <citation type="submission" date="2019-05" db="EMBL/GenBank/DDBJ databases">
        <title>Another draft genome of Portunus trituberculatus and its Hox gene families provides insights of decapod evolution.</title>
        <authorList>
            <person name="Jeong J.-H."/>
            <person name="Song I."/>
            <person name="Kim S."/>
            <person name="Choi T."/>
            <person name="Kim D."/>
            <person name="Ryu S."/>
            <person name="Kim W."/>
        </authorList>
    </citation>
    <scope>NUCLEOTIDE SEQUENCE [LARGE SCALE GENOMIC DNA]</scope>
    <source>
        <tissue evidence="2">Muscle</tissue>
    </source>
</reference>
<evidence type="ECO:0000256" key="1">
    <source>
        <dbReference type="SAM" id="MobiDB-lite"/>
    </source>
</evidence>
<sequence length="154" mass="17308">MKQCGNKKASHVSLVMTALKLRKSCKGWLIGACQSCPEAPTKTRIHRIFFRLANTTKFSHTCTSSPPQHHNTTAPHNWLTHRASHHQSPPHTQPRMSSPYNNCLKNTDAYWLMVSRPAERINMMSPRILPPIPSTTTTITTTKTTTTAHPTLQT</sequence>
<keyword evidence="3" id="KW-1185">Reference proteome</keyword>
<comment type="caution">
    <text evidence="2">The sequence shown here is derived from an EMBL/GenBank/DDBJ whole genome shotgun (WGS) entry which is preliminary data.</text>
</comment>
<protein>
    <submittedName>
        <fullName evidence="2">Uncharacterized protein</fullName>
    </submittedName>
</protein>
<feature type="compositionally biased region" description="Low complexity" evidence="1">
    <location>
        <begin position="135"/>
        <end position="154"/>
    </location>
</feature>
<dbReference type="Proteomes" id="UP000324222">
    <property type="component" value="Unassembled WGS sequence"/>
</dbReference>
<organism evidence="2 3">
    <name type="scientific">Portunus trituberculatus</name>
    <name type="common">Swimming crab</name>
    <name type="synonym">Neptunus trituberculatus</name>
    <dbReference type="NCBI Taxonomy" id="210409"/>
    <lineage>
        <taxon>Eukaryota</taxon>
        <taxon>Metazoa</taxon>
        <taxon>Ecdysozoa</taxon>
        <taxon>Arthropoda</taxon>
        <taxon>Crustacea</taxon>
        <taxon>Multicrustacea</taxon>
        <taxon>Malacostraca</taxon>
        <taxon>Eumalacostraca</taxon>
        <taxon>Eucarida</taxon>
        <taxon>Decapoda</taxon>
        <taxon>Pleocyemata</taxon>
        <taxon>Brachyura</taxon>
        <taxon>Eubrachyura</taxon>
        <taxon>Portunoidea</taxon>
        <taxon>Portunidae</taxon>
        <taxon>Portuninae</taxon>
        <taxon>Portunus</taxon>
    </lineage>
</organism>
<gene>
    <name evidence="2" type="ORF">E2C01_049450</name>
</gene>
<proteinExistence type="predicted"/>
<evidence type="ECO:0000313" key="3">
    <source>
        <dbReference type="Proteomes" id="UP000324222"/>
    </source>
</evidence>
<name>A0A5B7G9G9_PORTR</name>
<dbReference type="EMBL" id="VSRR010013242">
    <property type="protein sequence ID" value="MPC55512.1"/>
    <property type="molecule type" value="Genomic_DNA"/>
</dbReference>
<accession>A0A5B7G9G9</accession>
<feature type="region of interest" description="Disordered" evidence="1">
    <location>
        <begin position="126"/>
        <end position="154"/>
    </location>
</feature>
<evidence type="ECO:0000313" key="2">
    <source>
        <dbReference type="EMBL" id="MPC55512.1"/>
    </source>
</evidence>